<sequence length="173" mass="19251">MVDEIDAGSADSTARLGWTGLVRFLHLAPRAFLPMRAMEQLALVAGQGIEGDRYMIGREEGFYSHKPEEGRQVTLFELETLIALKRDAGIELGPEEHRRNVTVEGVPLNHLVGRRFWLGETLLEATRLSIPCRHIEEITGKAIFDPLINRSGLNCRILQGGIVRVGDTVRNAP</sequence>
<reference evidence="2 3" key="1">
    <citation type="submission" date="2017-03" db="EMBL/GenBank/DDBJ databases">
        <title>Whole genome sequences of fourteen strains of Bradyrhizobium canariense and one strain of Bradyrhizobium japonicum isolated from Lupinus (Papilionoideae: Genisteae) species in Algeria.</title>
        <authorList>
            <person name="Crovadore J."/>
            <person name="Chekireb D."/>
            <person name="Brachmann A."/>
            <person name="Chablais R."/>
            <person name="Cochard B."/>
            <person name="Lefort F."/>
        </authorList>
    </citation>
    <scope>NUCLEOTIDE SEQUENCE [LARGE SCALE GENOMIC DNA]</scope>
    <source>
        <strain evidence="2 3">UBMA195</strain>
    </source>
</reference>
<dbReference type="PANTHER" id="PTHR36930:SF1">
    <property type="entry name" value="MOSC DOMAIN-CONTAINING PROTEIN"/>
    <property type="match status" value="1"/>
</dbReference>
<dbReference type="InterPro" id="IPR005302">
    <property type="entry name" value="MoCF_Sase_C"/>
</dbReference>
<dbReference type="SUPFAM" id="SSF50800">
    <property type="entry name" value="PK beta-barrel domain-like"/>
    <property type="match status" value="1"/>
</dbReference>
<dbReference type="OrthoDB" id="1550913at2"/>
<evidence type="ECO:0000259" key="1">
    <source>
        <dbReference type="PROSITE" id="PS51340"/>
    </source>
</evidence>
<evidence type="ECO:0000313" key="3">
    <source>
        <dbReference type="Proteomes" id="UP000193553"/>
    </source>
</evidence>
<evidence type="ECO:0000313" key="2">
    <source>
        <dbReference type="EMBL" id="OSJ03310.1"/>
    </source>
</evidence>
<organism evidence="2 3">
    <name type="scientific">Bradyrhizobium canariense</name>
    <dbReference type="NCBI Taxonomy" id="255045"/>
    <lineage>
        <taxon>Bacteria</taxon>
        <taxon>Pseudomonadati</taxon>
        <taxon>Pseudomonadota</taxon>
        <taxon>Alphaproteobacteria</taxon>
        <taxon>Hyphomicrobiales</taxon>
        <taxon>Nitrobacteraceae</taxon>
        <taxon>Bradyrhizobium</taxon>
    </lineage>
</organism>
<dbReference type="Gene3D" id="2.40.33.20">
    <property type="entry name" value="PK beta-barrel domain-like"/>
    <property type="match status" value="1"/>
</dbReference>
<accession>A0A1X3GY13</accession>
<dbReference type="GO" id="GO:0030151">
    <property type="term" value="F:molybdenum ion binding"/>
    <property type="evidence" value="ECO:0007669"/>
    <property type="project" value="InterPro"/>
</dbReference>
<name>A0A1X3GY13_9BRAD</name>
<dbReference type="InterPro" id="IPR011037">
    <property type="entry name" value="Pyrv_Knase-like_insert_dom_sf"/>
</dbReference>
<proteinExistence type="predicted"/>
<protein>
    <submittedName>
        <fullName evidence="2">MOSC domain-containing protein</fullName>
    </submittedName>
</protein>
<dbReference type="Proteomes" id="UP000193553">
    <property type="component" value="Unassembled WGS sequence"/>
</dbReference>
<dbReference type="Pfam" id="PF03473">
    <property type="entry name" value="MOSC"/>
    <property type="match status" value="1"/>
</dbReference>
<dbReference type="RefSeq" id="WP_085361747.1">
    <property type="nucleotide sequence ID" value="NZ_NAFD01000192.1"/>
</dbReference>
<dbReference type="GO" id="GO:0030170">
    <property type="term" value="F:pyridoxal phosphate binding"/>
    <property type="evidence" value="ECO:0007669"/>
    <property type="project" value="InterPro"/>
</dbReference>
<dbReference type="PROSITE" id="PS51340">
    <property type="entry name" value="MOSC"/>
    <property type="match status" value="1"/>
</dbReference>
<dbReference type="InterPro" id="IPR052716">
    <property type="entry name" value="MOSC_domain"/>
</dbReference>
<gene>
    <name evidence="2" type="ORF">BSZ18_32880</name>
</gene>
<feature type="domain" description="MOSC" evidence="1">
    <location>
        <begin position="36"/>
        <end position="172"/>
    </location>
</feature>
<dbReference type="AlphaFoldDB" id="A0A1X3GY13"/>
<dbReference type="GO" id="GO:0003824">
    <property type="term" value="F:catalytic activity"/>
    <property type="evidence" value="ECO:0007669"/>
    <property type="project" value="InterPro"/>
</dbReference>
<dbReference type="EMBL" id="NAFI01000187">
    <property type="protein sequence ID" value="OSJ03310.1"/>
    <property type="molecule type" value="Genomic_DNA"/>
</dbReference>
<comment type="caution">
    <text evidence="2">The sequence shown here is derived from an EMBL/GenBank/DDBJ whole genome shotgun (WGS) entry which is preliminary data.</text>
</comment>
<dbReference type="PANTHER" id="PTHR36930">
    <property type="entry name" value="METAL-SULFUR CLUSTER BIOSYNTHESIS PROTEINS YUAD-RELATED"/>
    <property type="match status" value="1"/>
</dbReference>